<dbReference type="EMBL" id="BQXS01010792">
    <property type="protein sequence ID" value="GKT34301.1"/>
    <property type="molecule type" value="Genomic_DNA"/>
</dbReference>
<feature type="coiled-coil region" evidence="1">
    <location>
        <begin position="41"/>
        <end position="75"/>
    </location>
</feature>
<comment type="caution">
    <text evidence="2">The sequence shown here is derived from an EMBL/GenBank/DDBJ whole genome shotgun (WGS) entry which is preliminary data.</text>
</comment>
<keyword evidence="3" id="KW-1185">Reference proteome</keyword>
<reference evidence="2" key="1">
    <citation type="submission" date="2022-03" db="EMBL/GenBank/DDBJ databases">
        <title>Draft genome sequence of Aduncisulcus paluster, a free-living microaerophilic Fornicata.</title>
        <authorList>
            <person name="Yuyama I."/>
            <person name="Kume K."/>
            <person name="Tamura T."/>
            <person name="Inagaki Y."/>
            <person name="Hashimoto T."/>
        </authorList>
    </citation>
    <scope>NUCLEOTIDE SEQUENCE</scope>
    <source>
        <strain evidence="2">NY0171</strain>
    </source>
</reference>
<dbReference type="Proteomes" id="UP001057375">
    <property type="component" value="Unassembled WGS sequence"/>
</dbReference>
<sequence length="213" mass="25002">MEDQTFFLSPKQAKDNLSLLRNACDRLVYLKKLCANLSERKRQLDKSAAIKKKEIDKLDQEITILKSEKLAMTKEIDSYVAKTKVSDERIKTIRKDSFGVERDAKAEKTRFLDVRMKTHELNSRIEKIRQRIMSQRKLYEEEHPKLKEEQDALHSDSKILSTLRDELVREKKKYHDLTKQTGQLAANFSSCTTSPFRRTTSTPKLYWTESSLE</sequence>
<organism evidence="2 3">
    <name type="scientific">Aduncisulcus paluster</name>
    <dbReference type="NCBI Taxonomy" id="2918883"/>
    <lineage>
        <taxon>Eukaryota</taxon>
        <taxon>Metamonada</taxon>
        <taxon>Carpediemonas-like organisms</taxon>
        <taxon>Aduncisulcus</taxon>
    </lineage>
</organism>
<keyword evidence="1" id="KW-0175">Coiled coil</keyword>
<evidence type="ECO:0000313" key="2">
    <source>
        <dbReference type="EMBL" id="GKT34301.1"/>
    </source>
</evidence>
<name>A0ABQ5KP96_9EUKA</name>
<evidence type="ECO:0000256" key="1">
    <source>
        <dbReference type="SAM" id="Coils"/>
    </source>
</evidence>
<feature type="coiled-coil region" evidence="1">
    <location>
        <begin position="129"/>
        <end position="180"/>
    </location>
</feature>
<proteinExistence type="predicted"/>
<gene>
    <name evidence="2" type="ORF">ADUPG1_007673</name>
</gene>
<accession>A0ABQ5KP96</accession>
<evidence type="ECO:0000313" key="3">
    <source>
        <dbReference type="Proteomes" id="UP001057375"/>
    </source>
</evidence>
<protein>
    <submittedName>
        <fullName evidence="2">Uncharacterized protein</fullName>
    </submittedName>
</protein>